<keyword evidence="4 6" id="KW-1133">Transmembrane helix</keyword>
<dbReference type="PANTHER" id="PTHR43370:SF2">
    <property type="entry name" value="ABC TRANSPORTER PERMEASE PROTEIN"/>
    <property type="match status" value="1"/>
</dbReference>
<dbReference type="PANTHER" id="PTHR43370">
    <property type="entry name" value="SUGAR ABC TRANSPORTER INTEGRAL MEMBRANE PROTEIN-RELATED"/>
    <property type="match status" value="1"/>
</dbReference>
<reference evidence="7" key="2">
    <citation type="journal article" date="2021" name="PeerJ">
        <title>Extensive microbial diversity within the chicken gut microbiome revealed by metagenomics and culture.</title>
        <authorList>
            <person name="Gilroy R."/>
            <person name="Ravi A."/>
            <person name="Getino M."/>
            <person name="Pursley I."/>
            <person name="Horton D.L."/>
            <person name="Alikhan N.F."/>
            <person name="Baker D."/>
            <person name="Gharbi K."/>
            <person name="Hall N."/>
            <person name="Watson M."/>
            <person name="Adriaenssens E.M."/>
            <person name="Foster-Nyarko E."/>
            <person name="Jarju S."/>
            <person name="Secka A."/>
            <person name="Antonio M."/>
            <person name="Oren A."/>
            <person name="Chaudhuri R.R."/>
            <person name="La Ragione R."/>
            <person name="Hildebrand F."/>
            <person name="Pallen M.J."/>
        </authorList>
    </citation>
    <scope>NUCLEOTIDE SEQUENCE</scope>
    <source>
        <strain evidence="7">ChiGjej2B2-16831</strain>
    </source>
</reference>
<feature type="transmembrane region" description="Helical" evidence="6">
    <location>
        <begin position="46"/>
        <end position="63"/>
    </location>
</feature>
<dbReference type="InterPro" id="IPR001851">
    <property type="entry name" value="ABC_transp_permease"/>
</dbReference>
<accession>A0A9D1N3K2</accession>
<evidence type="ECO:0000313" key="7">
    <source>
        <dbReference type="EMBL" id="HIU94573.1"/>
    </source>
</evidence>
<sequence>MGSVLTVDFVTGLLASSFSLAVPLLIATLGEIFVERSGLLNMGMEGMILMGCFVSYIGAIYGGGVVAGVGASVVMGVLIGLLMGLLTLKMLANQSICGIVFNFFATGFTGFFNRYILGVSLIPTTVDTLTPIEIPLLSDIPIIGFLFSQNIVGYLAILLVPVAAFILFRTNLGLKIRAVGGNAQAADTMGIDVIRIRYWMWIVGAVFCCLAGAYLTLTIGLFSDGMSNNRGFIAIALVVFARWMPWNALLGAFVFGFADALQLRLQALSLGIPYQFLVMLPYVLTIIVLLIGARSRFVNPSVVGVPYVREGKELN</sequence>
<proteinExistence type="predicted"/>
<dbReference type="CDD" id="cd06580">
    <property type="entry name" value="TM_PBP1_transp_TpRbsC_like"/>
    <property type="match status" value="1"/>
</dbReference>
<feature type="transmembrane region" description="Helical" evidence="6">
    <location>
        <begin position="232"/>
        <end position="258"/>
    </location>
</feature>
<evidence type="ECO:0000313" key="8">
    <source>
        <dbReference type="Proteomes" id="UP000824128"/>
    </source>
</evidence>
<reference evidence="7" key="1">
    <citation type="submission" date="2020-10" db="EMBL/GenBank/DDBJ databases">
        <authorList>
            <person name="Gilroy R."/>
        </authorList>
    </citation>
    <scope>NUCLEOTIDE SEQUENCE</scope>
    <source>
        <strain evidence="7">ChiGjej2B2-16831</strain>
    </source>
</reference>
<keyword evidence="5 6" id="KW-0472">Membrane</keyword>
<feature type="transmembrane region" description="Helical" evidence="6">
    <location>
        <begin position="100"/>
        <end position="122"/>
    </location>
</feature>
<evidence type="ECO:0000256" key="5">
    <source>
        <dbReference type="ARBA" id="ARBA00023136"/>
    </source>
</evidence>
<evidence type="ECO:0000256" key="2">
    <source>
        <dbReference type="ARBA" id="ARBA00022475"/>
    </source>
</evidence>
<protein>
    <submittedName>
        <fullName evidence="7">ABC transporter permease</fullName>
    </submittedName>
</protein>
<feature type="transmembrane region" description="Helical" evidence="6">
    <location>
        <begin position="142"/>
        <end position="168"/>
    </location>
</feature>
<name>A0A9D1N3K2_9FIRM</name>
<keyword evidence="2" id="KW-1003">Cell membrane</keyword>
<feature type="transmembrane region" description="Helical" evidence="6">
    <location>
        <begin position="198"/>
        <end position="220"/>
    </location>
</feature>
<evidence type="ECO:0000256" key="4">
    <source>
        <dbReference type="ARBA" id="ARBA00022989"/>
    </source>
</evidence>
<keyword evidence="3 6" id="KW-0812">Transmembrane</keyword>
<dbReference type="Proteomes" id="UP000824128">
    <property type="component" value="Unassembled WGS sequence"/>
</dbReference>
<dbReference type="GO" id="GO:0005886">
    <property type="term" value="C:plasma membrane"/>
    <property type="evidence" value="ECO:0007669"/>
    <property type="project" value="UniProtKB-SubCell"/>
</dbReference>
<dbReference type="EMBL" id="DVNZ01000167">
    <property type="protein sequence ID" value="HIU94573.1"/>
    <property type="molecule type" value="Genomic_DNA"/>
</dbReference>
<dbReference type="AlphaFoldDB" id="A0A9D1N3K2"/>
<dbReference type="GO" id="GO:0022857">
    <property type="term" value="F:transmembrane transporter activity"/>
    <property type="evidence" value="ECO:0007669"/>
    <property type="project" value="InterPro"/>
</dbReference>
<gene>
    <name evidence="7" type="ORF">IAD24_05370</name>
</gene>
<organism evidence="7 8">
    <name type="scientific">Candidatus Aphodomorpha intestinavium</name>
    <dbReference type="NCBI Taxonomy" id="2840672"/>
    <lineage>
        <taxon>Bacteria</taxon>
        <taxon>Bacillati</taxon>
        <taxon>Bacillota</taxon>
        <taxon>Clostridia</taxon>
        <taxon>Eubacteriales</taxon>
        <taxon>Candidatus Aphodomorpha</taxon>
    </lineage>
</organism>
<feature type="transmembrane region" description="Helical" evidence="6">
    <location>
        <begin position="12"/>
        <end position="34"/>
    </location>
</feature>
<comment type="caution">
    <text evidence="7">The sequence shown here is derived from an EMBL/GenBank/DDBJ whole genome shotgun (WGS) entry which is preliminary data.</text>
</comment>
<comment type="subcellular location">
    <subcellularLocation>
        <location evidence="1">Cell membrane</location>
        <topology evidence="1">Multi-pass membrane protein</topology>
    </subcellularLocation>
</comment>
<feature type="transmembrane region" description="Helical" evidence="6">
    <location>
        <begin position="69"/>
        <end position="88"/>
    </location>
</feature>
<feature type="transmembrane region" description="Helical" evidence="6">
    <location>
        <begin position="270"/>
        <end position="293"/>
    </location>
</feature>
<evidence type="ECO:0000256" key="3">
    <source>
        <dbReference type="ARBA" id="ARBA00022692"/>
    </source>
</evidence>
<evidence type="ECO:0000256" key="1">
    <source>
        <dbReference type="ARBA" id="ARBA00004651"/>
    </source>
</evidence>
<dbReference type="Pfam" id="PF02653">
    <property type="entry name" value="BPD_transp_2"/>
    <property type="match status" value="1"/>
</dbReference>
<evidence type="ECO:0000256" key="6">
    <source>
        <dbReference type="SAM" id="Phobius"/>
    </source>
</evidence>